<dbReference type="PANTHER" id="PTHR36264">
    <property type="entry name" value="SET DOMAIN-CONTAINING PROTEIN"/>
    <property type="match status" value="1"/>
</dbReference>
<dbReference type="PANTHER" id="PTHR36264:SF5">
    <property type="entry name" value="SET DOMAIN-CONTAINING PROTEIN"/>
    <property type="match status" value="1"/>
</dbReference>
<dbReference type="Gramene" id="rna-gnl|WGS:JABURB|Cocit.L1173.1">
    <property type="protein sequence ID" value="cds-KAF7849168.1"/>
    <property type="gene ID" value="gene-BT93_L1173"/>
</dbReference>
<dbReference type="Proteomes" id="UP000806378">
    <property type="component" value="Unassembled WGS sequence"/>
</dbReference>
<evidence type="ECO:0000313" key="2">
    <source>
        <dbReference type="Proteomes" id="UP000806378"/>
    </source>
</evidence>
<organism evidence="1 2">
    <name type="scientific">Corymbia citriodora subsp. variegata</name>
    <dbReference type="NCBI Taxonomy" id="360336"/>
    <lineage>
        <taxon>Eukaryota</taxon>
        <taxon>Viridiplantae</taxon>
        <taxon>Streptophyta</taxon>
        <taxon>Embryophyta</taxon>
        <taxon>Tracheophyta</taxon>
        <taxon>Spermatophyta</taxon>
        <taxon>Magnoliopsida</taxon>
        <taxon>eudicotyledons</taxon>
        <taxon>Gunneridae</taxon>
        <taxon>Pentapetalae</taxon>
        <taxon>rosids</taxon>
        <taxon>malvids</taxon>
        <taxon>Myrtales</taxon>
        <taxon>Myrtaceae</taxon>
        <taxon>Myrtoideae</taxon>
        <taxon>Eucalypteae</taxon>
        <taxon>Corymbia</taxon>
    </lineage>
</organism>
<protein>
    <submittedName>
        <fullName evidence="1">Uncharacterized protein</fullName>
    </submittedName>
</protein>
<keyword evidence="2" id="KW-1185">Reference proteome</keyword>
<name>A0A8T0CNC9_CORYI</name>
<evidence type="ECO:0000313" key="1">
    <source>
        <dbReference type="EMBL" id="KAF7849168.1"/>
    </source>
</evidence>
<dbReference type="OrthoDB" id="911161at2759"/>
<reference evidence="1" key="1">
    <citation type="submission" date="2020-05" db="EMBL/GenBank/DDBJ databases">
        <title>WGS assembly of Corymbia citriodora subspecies variegata.</title>
        <authorList>
            <person name="Barry K."/>
            <person name="Hundley H."/>
            <person name="Shu S."/>
            <person name="Jenkins J."/>
            <person name="Grimwood J."/>
            <person name="Baten A."/>
        </authorList>
    </citation>
    <scope>NUCLEOTIDE SEQUENCE</scope>
    <source>
        <strain evidence="1">CV2-018</strain>
    </source>
</reference>
<proteinExistence type="predicted"/>
<dbReference type="AlphaFoldDB" id="A0A8T0CNC9"/>
<dbReference type="EMBL" id="MU089850">
    <property type="protein sequence ID" value="KAF7849168.1"/>
    <property type="molecule type" value="Genomic_DNA"/>
</dbReference>
<gene>
    <name evidence="1" type="ORF">BT93_L1173</name>
</gene>
<comment type="caution">
    <text evidence="1">The sequence shown here is derived from an EMBL/GenBank/DDBJ whole genome shotgun (WGS) entry which is preliminary data.</text>
</comment>
<accession>A0A8T0CNC9</accession>
<sequence length="174" mass="20404">METPKPLVAKKTFYYHFIPSKAEEEAAKARNLPYQVTRTLFEINDISPPQLLADPNYPWLIRKVVSESEITTGMLVLSHNDIFDHVFRYWALETCNHVVMGHKYLVILVDFTDEKSPKRYQSEHTFLERGVNETYILGWLDIVHNRLFNTGDEIGLFWDVRSGVFHFKMLRRGG</sequence>